<name>A0A5B7EJC9_PORTR</name>
<proteinExistence type="predicted"/>
<gene>
    <name evidence="1" type="ORF">E2C01_026878</name>
</gene>
<dbReference type="Proteomes" id="UP000324222">
    <property type="component" value="Unassembled WGS sequence"/>
</dbReference>
<evidence type="ECO:0000313" key="1">
    <source>
        <dbReference type="EMBL" id="MPC33525.1"/>
    </source>
</evidence>
<reference evidence="1 2" key="1">
    <citation type="submission" date="2019-05" db="EMBL/GenBank/DDBJ databases">
        <title>Another draft genome of Portunus trituberculatus and its Hox gene families provides insights of decapod evolution.</title>
        <authorList>
            <person name="Jeong J.-H."/>
            <person name="Song I."/>
            <person name="Kim S."/>
            <person name="Choi T."/>
            <person name="Kim D."/>
            <person name="Ryu S."/>
            <person name="Kim W."/>
        </authorList>
    </citation>
    <scope>NUCLEOTIDE SEQUENCE [LARGE SCALE GENOMIC DNA]</scope>
    <source>
        <tissue evidence="1">Muscle</tissue>
    </source>
</reference>
<dbReference type="EMBL" id="VSRR010002852">
    <property type="protein sequence ID" value="MPC33525.1"/>
    <property type="molecule type" value="Genomic_DNA"/>
</dbReference>
<evidence type="ECO:0000313" key="2">
    <source>
        <dbReference type="Proteomes" id="UP000324222"/>
    </source>
</evidence>
<accession>A0A5B7EJC9</accession>
<sequence>MYSTDQITAYVTIAL</sequence>
<comment type="caution">
    <text evidence="1">The sequence shown here is derived from an EMBL/GenBank/DDBJ whole genome shotgun (WGS) entry which is preliminary data.</text>
</comment>
<protein>
    <submittedName>
        <fullName evidence="1">Uncharacterized protein</fullName>
    </submittedName>
</protein>
<organism evidence="1 2">
    <name type="scientific">Portunus trituberculatus</name>
    <name type="common">Swimming crab</name>
    <name type="synonym">Neptunus trituberculatus</name>
    <dbReference type="NCBI Taxonomy" id="210409"/>
    <lineage>
        <taxon>Eukaryota</taxon>
        <taxon>Metazoa</taxon>
        <taxon>Ecdysozoa</taxon>
        <taxon>Arthropoda</taxon>
        <taxon>Crustacea</taxon>
        <taxon>Multicrustacea</taxon>
        <taxon>Malacostraca</taxon>
        <taxon>Eumalacostraca</taxon>
        <taxon>Eucarida</taxon>
        <taxon>Decapoda</taxon>
        <taxon>Pleocyemata</taxon>
        <taxon>Brachyura</taxon>
        <taxon>Eubrachyura</taxon>
        <taxon>Portunoidea</taxon>
        <taxon>Portunidae</taxon>
        <taxon>Portuninae</taxon>
        <taxon>Portunus</taxon>
    </lineage>
</organism>
<keyword evidence="2" id="KW-1185">Reference proteome</keyword>